<dbReference type="AlphaFoldDB" id="A0A1C7NIK3"/>
<feature type="region of interest" description="Disordered" evidence="1">
    <location>
        <begin position="194"/>
        <end position="321"/>
    </location>
</feature>
<dbReference type="EMBL" id="LUGH01000122">
    <property type="protein sequence ID" value="OBZ88941.1"/>
    <property type="molecule type" value="Genomic_DNA"/>
</dbReference>
<feature type="compositionally biased region" description="Polar residues" evidence="1">
    <location>
        <begin position="43"/>
        <end position="75"/>
    </location>
</feature>
<organism evidence="2 3">
    <name type="scientific">Choanephora cucurbitarum</name>
    <dbReference type="NCBI Taxonomy" id="101091"/>
    <lineage>
        <taxon>Eukaryota</taxon>
        <taxon>Fungi</taxon>
        <taxon>Fungi incertae sedis</taxon>
        <taxon>Mucoromycota</taxon>
        <taxon>Mucoromycotina</taxon>
        <taxon>Mucoromycetes</taxon>
        <taxon>Mucorales</taxon>
        <taxon>Mucorineae</taxon>
        <taxon>Choanephoraceae</taxon>
        <taxon>Choanephoroideae</taxon>
        <taxon>Choanephora</taxon>
    </lineage>
</organism>
<protein>
    <submittedName>
        <fullName evidence="2">Uncharacterized protein</fullName>
    </submittedName>
</protein>
<reference evidence="2 3" key="1">
    <citation type="submission" date="2016-03" db="EMBL/GenBank/DDBJ databases">
        <title>Choanephora cucurbitarum.</title>
        <authorList>
            <person name="Min B."/>
            <person name="Park H."/>
            <person name="Park J.-H."/>
            <person name="Shin H.-D."/>
            <person name="Choi I.-G."/>
        </authorList>
    </citation>
    <scope>NUCLEOTIDE SEQUENCE [LARGE SCALE GENOMIC DNA]</scope>
    <source>
        <strain evidence="2 3">KUS-F28377</strain>
    </source>
</reference>
<feature type="compositionally biased region" description="Basic and acidic residues" evidence="1">
    <location>
        <begin position="309"/>
        <end position="321"/>
    </location>
</feature>
<name>A0A1C7NIK3_9FUNG</name>
<feature type="compositionally biased region" description="Polar residues" evidence="1">
    <location>
        <begin position="194"/>
        <end position="205"/>
    </location>
</feature>
<evidence type="ECO:0000313" key="3">
    <source>
        <dbReference type="Proteomes" id="UP000093000"/>
    </source>
</evidence>
<dbReference type="Proteomes" id="UP000093000">
    <property type="component" value="Unassembled WGS sequence"/>
</dbReference>
<feature type="compositionally biased region" description="Pro residues" evidence="1">
    <location>
        <begin position="235"/>
        <end position="245"/>
    </location>
</feature>
<evidence type="ECO:0000256" key="1">
    <source>
        <dbReference type="SAM" id="MobiDB-lite"/>
    </source>
</evidence>
<keyword evidence="3" id="KW-1185">Reference proteome</keyword>
<proteinExistence type="predicted"/>
<gene>
    <name evidence="2" type="ORF">A0J61_03007</name>
</gene>
<accession>A0A1C7NIK3</accession>
<feature type="compositionally biased region" description="Polar residues" evidence="1">
    <location>
        <begin position="219"/>
        <end position="229"/>
    </location>
</feature>
<dbReference type="InParanoid" id="A0A1C7NIK3"/>
<sequence>MMMNLPQPIPSTSLSMKRNKKPKPLFGLFRKGREESEAIIPTPSKSQPLGSGLGSSNIPVNSIQQRLNDPSTSPHRQYRNPLFSPQFAPQQQQQQQRRQRSKSVGRDPSPSISRLLEERENALNKLCGNPPNSASLVDSLPLLSPTYHKTIPPPVPPIPLHHQSQSPNLIESTSRLTMRKYPSAHDIRKAAKLQQDSIQQVSTERMPTLHKVQPRPPNMTRSRSASTSSPKHKLLPPPVMSPPLLPKQTIRHPLPYDDNNDDDDDVPLGFLQSPISKPSSLLSDQDDEDDNDLVPIAALTASPHSPLTNKDKDYQTAADKYKERVKERLHLDEEEKKGNDDDDIPISLALLSFKDRIGRKQ</sequence>
<dbReference type="OrthoDB" id="2290247at2759"/>
<evidence type="ECO:0000313" key="2">
    <source>
        <dbReference type="EMBL" id="OBZ88941.1"/>
    </source>
</evidence>
<comment type="caution">
    <text evidence="2">The sequence shown here is derived from an EMBL/GenBank/DDBJ whole genome shotgun (WGS) entry which is preliminary data.</text>
</comment>
<feature type="region of interest" description="Disordered" evidence="1">
    <location>
        <begin position="1"/>
        <end position="111"/>
    </location>
</feature>